<organism evidence="4 5">
    <name type="scientific">Furfurilactobacillus rossiae</name>
    <dbReference type="NCBI Taxonomy" id="231049"/>
    <lineage>
        <taxon>Bacteria</taxon>
        <taxon>Bacillati</taxon>
        <taxon>Bacillota</taxon>
        <taxon>Bacilli</taxon>
        <taxon>Lactobacillales</taxon>
        <taxon>Lactobacillaceae</taxon>
        <taxon>Furfurilactobacillus</taxon>
    </lineage>
</organism>
<dbReference type="Gene3D" id="3.90.180.10">
    <property type="entry name" value="Medium-chain alcohol dehydrogenases, catalytic domain"/>
    <property type="match status" value="1"/>
</dbReference>
<dbReference type="PANTHER" id="PTHR48106:SF18">
    <property type="entry name" value="QUINONE OXIDOREDUCTASE PIG3"/>
    <property type="match status" value="1"/>
</dbReference>
<dbReference type="InterPro" id="IPR013154">
    <property type="entry name" value="ADH-like_N"/>
</dbReference>
<dbReference type="EMBL" id="WEZT01000009">
    <property type="protein sequence ID" value="MYV05486.1"/>
    <property type="molecule type" value="Genomic_DNA"/>
</dbReference>
<keyword evidence="2" id="KW-0560">Oxidoreductase</keyword>
<gene>
    <name evidence="4" type="ORF">GB992_06405</name>
</gene>
<comment type="caution">
    <text evidence="4">The sequence shown here is derived from an EMBL/GenBank/DDBJ whole genome shotgun (WGS) entry which is preliminary data.</text>
</comment>
<dbReference type="InterPro" id="IPR020843">
    <property type="entry name" value="ER"/>
</dbReference>
<evidence type="ECO:0000259" key="3">
    <source>
        <dbReference type="SMART" id="SM00829"/>
    </source>
</evidence>
<dbReference type="GO" id="GO:0016651">
    <property type="term" value="F:oxidoreductase activity, acting on NAD(P)H"/>
    <property type="evidence" value="ECO:0007669"/>
    <property type="project" value="TreeGrafter"/>
</dbReference>
<evidence type="ECO:0000313" key="4">
    <source>
        <dbReference type="EMBL" id="MYV05486.1"/>
    </source>
</evidence>
<evidence type="ECO:0000256" key="1">
    <source>
        <dbReference type="ARBA" id="ARBA00022857"/>
    </source>
</evidence>
<evidence type="ECO:0000256" key="2">
    <source>
        <dbReference type="ARBA" id="ARBA00023002"/>
    </source>
</evidence>
<dbReference type="SMART" id="SM00829">
    <property type="entry name" value="PKS_ER"/>
    <property type="match status" value="1"/>
</dbReference>
<evidence type="ECO:0000313" key="5">
    <source>
        <dbReference type="Proteomes" id="UP000480570"/>
    </source>
</evidence>
<dbReference type="Pfam" id="PF08240">
    <property type="entry name" value="ADH_N"/>
    <property type="match status" value="1"/>
</dbReference>
<protein>
    <submittedName>
        <fullName evidence="4">Zinc-binding dehydrogenase</fullName>
    </submittedName>
</protein>
<keyword evidence="1" id="KW-0521">NADP</keyword>
<dbReference type="PANTHER" id="PTHR48106">
    <property type="entry name" value="QUINONE OXIDOREDUCTASE PIG3-RELATED"/>
    <property type="match status" value="1"/>
</dbReference>
<proteinExistence type="predicted"/>
<dbReference type="SUPFAM" id="SSF50129">
    <property type="entry name" value="GroES-like"/>
    <property type="match status" value="1"/>
</dbReference>
<dbReference type="Pfam" id="PF13602">
    <property type="entry name" value="ADH_zinc_N_2"/>
    <property type="match status" value="1"/>
</dbReference>
<sequence length="317" mass="34693">MKAVVVRQTGDSSVLQIGERPIPQATTDQSVIKIHAFGVHRYEVLTRQTGWPAVTFPRVLGVEAVGVIEQSSTNGHFMKGQRVVTLMGGLGHDVDGSYQEYALIDDKNIYPTSLDGDYTQLATYPENFYTAFGALQHARVSAGHSILVRGATSTVGLAMIQLGQAMGLTVIGTSRRKEMLPQLIKLGANQVVLDKDNQLQTDEQFDAVFDMVGIATMNDSIKHVTDGGAVTMIGALAGGWAVDSFSPYELKNKFLIFFSSDAVDSRLLNQMFKLIQENHLKIPIAKVFELEDIAQAQDYVMNSHELGQVIVTTDKKD</sequence>
<dbReference type="AlphaFoldDB" id="A0A7C9N7N0"/>
<dbReference type="SUPFAM" id="SSF51735">
    <property type="entry name" value="NAD(P)-binding Rossmann-fold domains"/>
    <property type="match status" value="1"/>
</dbReference>
<dbReference type="InterPro" id="IPR011032">
    <property type="entry name" value="GroES-like_sf"/>
</dbReference>
<feature type="domain" description="Enoyl reductase (ER)" evidence="3">
    <location>
        <begin position="10"/>
        <end position="311"/>
    </location>
</feature>
<dbReference type="GO" id="GO:0070402">
    <property type="term" value="F:NADPH binding"/>
    <property type="evidence" value="ECO:0007669"/>
    <property type="project" value="TreeGrafter"/>
</dbReference>
<name>A0A7C9N7N0_9LACO</name>
<accession>A0A7C9N7N0</accession>
<dbReference type="InterPro" id="IPR036291">
    <property type="entry name" value="NAD(P)-bd_dom_sf"/>
</dbReference>
<reference evidence="4 5" key="1">
    <citation type="journal article" date="2019" name="Appl. Environ. Microbiol.">
        <title>Genetic determinants of hydroxycinnamic acid metabolism in heterofermentative lactobacilli.</title>
        <authorList>
            <person name="Gaur G."/>
            <person name="Oh J.H."/>
            <person name="Filannino P."/>
            <person name="Gobbetti M."/>
            <person name="van Pijkeren J.P."/>
            <person name="Ganzle M.G."/>
        </authorList>
    </citation>
    <scope>NUCLEOTIDE SEQUENCE [LARGE SCALE GENOMIC DNA]</scope>
    <source>
        <strain evidence="4 5">FUA3583</strain>
    </source>
</reference>
<dbReference type="Proteomes" id="UP000480570">
    <property type="component" value="Unassembled WGS sequence"/>
</dbReference>
<dbReference type="Gene3D" id="3.40.50.720">
    <property type="entry name" value="NAD(P)-binding Rossmann-like Domain"/>
    <property type="match status" value="1"/>
</dbReference>